<evidence type="ECO:0000256" key="2">
    <source>
        <dbReference type="ARBA" id="ARBA00012438"/>
    </source>
</evidence>
<dbReference type="InterPro" id="IPR003594">
    <property type="entry name" value="HATPase_dom"/>
</dbReference>
<feature type="compositionally biased region" description="Low complexity" evidence="12">
    <location>
        <begin position="1306"/>
        <end position="1324"/>
    </location>
</feature>
<dbReference type="FunFam" id="3.30.565.10:FF:000016">
    <property type="entry name" value="Chemotaxis protein CheA, putative"/>
    <property type="match status" value="1"/>
</dbReference>
<feature type="coiled-coil region" evidence="11">
    <location>
        <begin position="1416"/>
        <end position="1450"/>
    </location>
</feature>
<comment type="function">
    <text evidence="8">Involved in the transmission of sensory signals from the chemoreceptors to the flagellar motors. CheA is autophosphorylated; it can transfer its phosphate group to either CheB or CheY.</text>
</comment>
<dbReference type="EMBL" id="CP022579">
    <property type="protein sequence ID" value="QEL66459.1"/>
    <property type="molecule type" value="Genomic_DNA"/>
</dbReference>
<dbReference type="SMART" id="SM00260">
    <property type="entry name" value="CheW"/>
    <property type="match status" value="1"/>
</dbReference>
<comment type="catalytic activity">
    <reaction evidence="1">
        <text>ATP + protein L-histidine = ADP + protein N-phospho-L-histidine.</text>
        <dbReference type="EC" id="2.7.13.3"/>
    </reaction>
</comment>
<dbReference type="KEGG" id="otr:OTERR_29830"/>
<feature type="domain" description="Histidine kinase" evidence="13">
    <location>
        <begin position="1474"/>
        <end position="1708"/>
    </location>
</feature>
<feature type="compositionally biased region" description="Low complexity" evidence="12">
    <location>
        <begin position="877"/>
        <end position="893"/>
    </location>
</feature>
<dbReference type="CDD" id="cd17546">
    <property type="entry name" value="REC_hyHK_CKI1_RcsC-like"/>
    <property type="match status" value="1"/>
</dbReference>
<protein>
    <recommendedName>
        <fullName evidence="3">Chemotaxis protein CheA</fullName>
        <ecNumber evidence="2">2.7.13.3</ecNumber>
    </recommendedName>
</protein>
<feature type="modified residue" description="4-aspartylphosphate" evidence="10">
    <location>
        <position position="1927"/>
    </location>
</feature>
<dbReference type="Proteomes" id="UP000323671">
    <property type="component" value="Chromosome"/>
</dbReference>
<accession>A0A5C1ECX2</accession>
<dbReference type="Gene3D" id="3.40.50.2300">
    <property type="match status" value="1"/>
</dbReference>
<feature type="compositionally biased region" description="Low complexity" evidence="12">
    <location>
        <begin position="830"/>
        <end position="852"/>
    </location>
</feature>
<dbReference type="Pfam" id="PF00072">
    <property type="entry name" value="Response_reg"/>
    <property type="match status" value="1"/>
</dbReference>
<dbReference type="GO" id="GO:0000155">
    <property type="term" value="F:phosphorelay sensor kinase activity"/>
    <property type="evidence" value="ECO:0007669"/>
    <property type="project" value="InterPro"/>
</dbReference>
<evidence type="ECO:0000313" key="18">
    <source>
        <dbReference type="Proteomes" id="UP000323671"/>
    </source>
</evidence>
<dbReference type="Gene3D" id="1.20.120.160">
    <property type="entry name" value="HPT domain"/>
    <property type="match status" value="4"/>
</dbReference>
<sequence>MPNEFEVFDIGPLTWVKGEIDQALDRAKAALETAASAADATQVKFARTHLHQVQGALAIVGLDGVTRFAEAAEAYFAVLEGGEGAPGGEHLDLALKAIEAIRHYLDGLLDGAPDQPLKLLPLYQALAAARGVPAAATELFFPDLTKRPPKRASALVPPDPGAALRAARARYQRGLLGWIRGQGMAQNVGAADMRDAVRAIEAMQDTPVTRTFWWVALGFLAALAEGDLPKDAETNGLLTRIDQQIKRLIEGSRTVAERLQRDVLYALTRASDKAPEAKAARALYNLDDASLRDIDTPAPETGTLRRAKEAVAEAEEAWGKFCAGHSAALAVFRDKASLFAQTVEGLAQTDYRRLAQAIQAGARWLVDEPARHSEPLAMEMATALLLADVAQENYARLGSDFAHQVDVTVARLHACMAGTPPAEGAEVPELDEMSRLAQEKLLLSQVAREMQSNLLQIEQTLDTFFRDPGHRADLPGVQPLIKQVAGALAMLGQLSAVRAINECGTTVAGFAASEAPPDPATCEQVAGTLSALGFFIDTLPRELARQDSGSKKRKGGPDFDTFVQGLGPRQAMPADAEPATVEEEIALQTKETQALLDAVKAQPEDESLRQELKQNLKSLQKDADLVADVALGQQAQAVLTALDGLTPPPAENTPSDDSAGVTWDPTVSLISLEAANFAPAPAAPSAATLKLLSASDEEIDAELLDIFLEEAKEVLATYREQLDTLHREPGNVEVLTVIRRNVHTLKGSGRMVGLKDFGETAWSIEQVLNLWLRQEHPVGATLFDLLEQAHTLFAEWVRHLDAHDHMAPDPADLMAFAEAMRQQGPACTGAPLAAAPEEAPAAPVADSADTSPLETTAPAPEMTIELPELDMAMDAAEPPATAAASDTPAAAEGGAYGPPPTQTLTISPTLYQIFLEEAQSHLQVLRQGMDHLLAHPADGLPGGIERAAHTLGGIAGTLGLTSINRLGIALEHALLRRSHAAQPDDPTALATLAGAVAALEEMVARVADHTPPPARPELEMAVDELYSLSASRVGPVSLEGYAALDSDVADFRSEVAGPSSAAAPVDPFDQPELEVDAGLELDLDMDLGDLGADLPPLAAAGEPSTEPDPAAGEAPAADETSATPDSGEPAATVQPLECPPRVAALDGIDETTEITRPGGAPSGRISAAPVPAAPPAAEVAAALLPPDTPDQDLLPIFLEEAQELVAAIATELRHWRQSPADPERQNALFRLLHTLKGSARMAGAFSLGELTHGLESRVELAAGITPVAPAYLDELEGAFDLIAQQVERIASGAPGETVAPPVYRQPPQGAAVAPAAPATPSASADAMPIEALPATPAEAAPAAATTPTPGAPGTDGAAVDESEERRREPRAPAKAGEADTDAAGRSTLRVRADLVDRLVNEAGEIAIARSRIEGEMRALKGSLLDLTENVIRLRRQLREIEIQAETQIQANQVVSDASKPDFDPLELDRFTRFQELTRMMAESVNDVATVQQSLLKNLDDANSALNAQSRLTRELQQALLTVRMVPFGSQADRLYRLVRQTARELDKKAALDIQGAQVELDRGVLERMLAPLEHMLRNAVAHGLETPAERIALGKPETGQLTLKVTQEGNEIHITLSDDGPGINLARVREKALAAGLIAPAEADDPQRLVACIFEPGFSTASEVSRVAGRGVGMDVVKTEVETLGGRVEVASEAGRGSRFNIYLPLTLAVTQALLVRVGTRRYAIPSAMIEQVQELKAEVFARIREAGHTSWLDNDYPYHFLPHLLGEREALPEPHRLNWLLLLKSGAQRIALQVDELAGNQEIVVKNVGPQLARVVGIDGATVLGDGEIVLILNPVALALQAANRPLAAAAPAVAVAGEAPATVAAPAAASSATLPTVMVVDDSMTVRKITGRLMAREGYHVLTAKDGVDALEQMLDVIPDVLLVDIEMPRMDGFDLTRNVRADERLRDIPIIMITSRTADKHRNHAFELGVNHYLGKPYQEEELTRLVAESVAQHRR</sequence>
<dbReference type="SMART" id="SM00387">
    <property type="entry name" value="HATPase_c"/>
    <property type="match status" value="1"/>
</dbReference>
<dbReference type="InterPro" id="IPR001789">
    <property type="entry name" value="Sig_transdc_resp-reg_receiver"/>
</dbReference>
<dbReference type="SUPFAM" id="SSF55874">
    <property type="entry name" value="ATPase domain of HSP90 chaperone/DNA topoisomerase II/histidine kinase"/>
    <property type="match status" value="1"/>
</dbReference>
<feature type="domain" description="HPt" evidence="16">
    <location>
        <begin position="696"/>
        <end position="803"/>
    </location>
</feature>
<dbReference type="PANTHER" id="PTHR43395">
    <property type="entry name" value="SENSOR HISTIDINE KINASE CHEA"/>
    <property type="match status" value="1"/>
</dbReference>
<feature type="modified residue" description="Phosphohistidine" evidence="9">
    <location>
        <position position="1233"/>
    </location>
</feature>
<proteinExistence type="predicted"/>
<dbReference type="GO" id="GO:0006935">
    <property type="term" value="P:chemotaxis"/>
    <property type="evidence" value="ECO:0007669"/>
    <property type="project" value="InterPro"/>
</dbReference>
<keyword evidence="18" id="KW-1185">Reference proteome</keyword>
<feature type="region of interest" description="Disordered" evidence="12">
    <location>
        <begin position="1297"/>
        <end position="1324"/>
    </location>
</feature>
<feature type="region of interest" description="Disordered" evidence="12">
    <location>
        <begin position="1337"/>
        <end position="1384"/>
    </location>
</feature>
<dbReference type="EC" id="2.7.13.3" evidence="2"/>
<dbReference type="SMART" id="SM01231">
    <property type="entry name" value="H-kinase_dim"/>
    <property type="match status" value="1"/>
</dbReference>
<evidence type="ECO:0000256" key="12">
    <source>
        <dbReference type="SAM" id="MobiDB-lite"/>
    </source>
</evidence>
<dbReference type="Pfam" id="PF01627">
    <property type="entry name" value="Hpt"/>
    <property type="match status" value="4"/>
</dbReference>
<dbReference type="InterPro" id="IPR004358">
    <property type="entry name" value="Sig_transdc_His_kin-like_C"/>
</dbReference>
<dbReference type="GO" id="GO:0005737">
    <property type="term" value="C:cytoplasm"/>
    <property type="evidence" value="ECO:0007669"/>
    <property type="project" value="InterPro"/>
</dbReference>
<dbReference type="Pfam" id="PF02518">
    <property type="entry name" value="HATPase_c"/>
    <property type="match status" value="1"/>
</dbReference>
<evidence type="ECO:0000256" key="1">
    <source>
        <dbReference type="ARBA" id="ARBA00000085"/>
    </source>
</evidence>
<dbReference type="Gene3D" id="3.30.565.10">
    <property type="entry name" value="Histidine kinase-like ATPase, C-terminal domain"/>
    <property type="match status" value="1"/>
</dbReference>
<organism evidence="17 18">
    <name type="scientific">Oryzomicrobium terrae</name>
    <dbReference type="NCBI Taxonomy" id="1735038"/>
    <lineage>
        <taxon>Bacteria</taxon>
        <taxon>Pseudomonadati</taxon>
        <taxon>Pseudomonadota</taxon>
        <taxon>Betaproteobacteria</taxon>
        <taxon>Rhodocyclales</taxon>
        <taxon>Rhodocyclaceae</taxon>
        <taxon>Oryzomicrobium</taxon>
    </lineage>
</organism>
<dbReference type="SUPFAM" id="SSF47226">
    <property type="entry name" value="Histidine-containing phosphotransfer domain, HPT domain"/>
    <property type="match status" value="5"/>
</dbReference>
<dbReference type="InterPro" id="IPR002545">
    <property type="entry name" value="CheW-lke_dom"/>
</dbReference>
<dbReference type="InterPro" id="IPR036641">
    <property type="entry name" value="HPT_dom_sf"/>
</dbReference>
<dbReference type="SMART" id="SM00073">
    <property type="entry name" value="HPT"/>
    <property type="match status" value="3"/>
</dbReference>
<dbReference type="InterPro" id="IPR051315">
    <property type="entry name" value="Bact_Chemotaxis_CheA"/>
</dbReference>
<dbReference type="SUPFAM" id="SSF50341">
    <property type="entry name" value="CheW-like"/>
    <property type="match status" value="1"/>
</dbReference>
<feature type="modified residue" description="Phosphohistidine" evidence="9">
    <location>
        <position position="949"/>
    </location>
</feature>
<dbReference type="PROSITE" id="PS50851">
    <property type="entry name" value="CHEW"/>
    <property type="match status" value="1"/>
</dbReference>
<feature type="compositionally biased region" description="Low complexity" evidence="12">
    <location>
        <begin position="1088"/>
        <end position="1119"/>
    </location>
</feature>
<dbReference type="InterPro" id="IPR008207">
    <property type="entry name" value="Sig_transdc_His_kin_Hpt_dom"/>
</dbReference>
<reference evidence="17 18" key="1">
    <citation type="submission" date="2017-07" db="EMBL/GenBank/DDBJ databases">
        <title>Complete genome sequence of Oryzomicrobium terrae TPP412.</title>
        <authorList>
            <person name="Chiu L.-W."/>
            <person name="Lo K.-J."/>
            <person name="Tsai Y.-M."/>
            <person name="Lin S.-S."/>
            <person name="Kuo C.-H."/>
            <person name="Liu C.-T."/>
        </authorList>
    </citation>
    <scope>NUCLEOTIDE SEQUENCE [LARGE SCALE GENOMIC DNA]</scope>
    <source>
        <strain evidence="17 18">TPP412</strain>
    </source>
</reference>
<feature type="region of interest" description="Disordered" evidence="12">
    <location>
        <begin position="1152"/>
        <end position="1171"/>
    </location>
</feature>
<keyword evidence="5" id="KW-0808">Transferase</keyword>
<evidence type="ECO:0000256" key="4">
    <source>
        <dbReference type="ARBA" id="ARBA00022553"/>
    </source>
</evidence>
<keyword evidence="4 10" id="KW-0597">Phosphoprotein</keyword>
<feature type="region of interest" description="Disordered" evidence="12">
    <location>
        <begin position="877"/>
        <end position="899"/>
    </location>
</feature>
<dbReference type="Pfam" id="PF26379">
    <property type="entry name" value="FimL_2nd"/>
    <property type="match status" value="1"/>
</dbReference>
<feature type="region of interest" description="Disordered" evidence="12">
    <location>
        <begin position="827"/>
        <end position="855"/>
    </location>
</feature>
<gene>
    <name evidence="17" type="primary">pilL</name>
    <name evidence="17" type="ORF">OTERR_29830</name>
</gene>
<keyword evidence="6" id="KW-0418">Kinase</keyword>
<dbReference type="Gene3D" id="2.30.30.40">
    <property type="entry name" value="SH3 Domains"/>
    <property type="match status" value="1"/>
</dbReference>
<dbReference type="PROSITE" id="PS50109">
    <property type="entry name" value="HIS_KIN"/>
    <property type="match status" value="1"/>
</dbReference>
<dbReference type="InterPro" id="IPR058661">
    <property type="entry name" value="FimL_2nd"/>
</dbReference>
<evidence type="ECO:0000256" key="3">
    <source>
        <dbReference type="ARBA" id="ARBA00021495"/>
    </source>
</evidence>
<evidence type="ECO:0000256" key="8">
    <source>
        <dbReference type="ARBA" id="ARBA00035100"/>
    </source>
</evidence>
<feature type="domain" description="HPt" evidence="16">
    <location>
        <begin position="903"/>
        <end position="1006"/>
    </location>
</feature>
<evidence type="ECO:0000259" key="16">
    <source>
        <dbReference type="PROSITE" id="PS50894"/>
    </source>
</evidence>
<dbReference type="CDD" id="cd00088">
    <property type="entry name" value="HPT"/>
    <property type="match status" value="2"/>
</dbReference>
<keyword evidence="7" id="KW-0902">Two-component regulatory system</keyword>
<keyword evidence="11" id="KW-0175">Coiled coil</keyword>
<evidence type="ECO:0000256" key="5">
    <source>
        <dbReference type="ARBA" id="ARBA00022679"/>
    </source>
</evidence>
<feature type="domain" description="CheW-like" evidence="15">
    <location>
        <begin position="1710"/>
        <end position="1845"/>
    </location>
</feature>
<evidence type="ECO:0000256" key="10">
    <source>
        <dbReference type="PROSITE-ProRule" id="PRU00169"/>
    </source>
</evidence>
<dbReference type="Pfam" id="PF01584">
    <property type="entry name" value="CheW"/>
    <property type="match status" value="1"/>
</dbReference>
<dbReference type="RefSeq" id="WP_149426289.1">
    <property type="nucleotide sequence ID" value="NZ_CP022579.1"/>
</dbReference>
<dbReference type="InterPro" id="IPR004105">
    <property type="entry name" value="CheA-like_dim"/>
</dbReference>
<name>A0A5C1ECX2_9RHOO</name>
<feature type="modified residue" description="Phosphohistidine" evidence="9">
    <location>
        <position position="743"/>
    </location>
</feature>
<evidence type="ECO:0000256" key="7">
    <source>
        <dbReference type="ARBA" id="ARBA00023012"/>
    </source>
</evidence>
<dbReference type="PANTHER" id="PTHR43395:SF8">
    <property type="entry name" value="HISTIDINE KINASE"/>
    <property type="match status" value="1"/>
</dbReference>
<dbReference type="SMART" id="SM00448">
    <property type="entry name" value="REC"/>
    <property type="match status" value="1"/>
</dbReference>
<dbReference type="InterPro" id="IPR036890">
    <property type="entry name" value="HATPase_C_sf"/>
</dbReference>
<feature type="region of interest" description="Disordered" evidence="12">
    <location>
        <begin position="1086"/>
        <end position="1139"/>
    </location>
</feature>
<dbReference type="PROSITE" id="PS50894">
    <property type="entry name" value="HPT"/>
    <property type="match status" value="3"/>
</dbReference>
<evidence type="ECO:0000259" key="14">
    <source>
        <dbReference type="PROSITE" id="PS50110"/>
    </source>
</evidence>
<evidence type="ECO:0000313" key="17">
    <source>
        <dbReference type="EMBL" id="QEL66459.1"/>
    </source>
</evidence>
<evidence type="ECO:0000256" key="6">
    <source>
        <dbReference type="ARBA" id="ARBA00022777"/>
    </source>
</evidence>
<feature type="domain" description="Response regulatory" evidence="14">
    <location>
        <begin position="1878"/>
        <end position="1994"/>
    </location>
</feature>
<dbReference type="InterPro" id="IPR036061">
    <property type="entry name" value="CheW-like_dom_sf"/>
</dbReference>
<dbReference type="PRINTS" id="PR00344">
    <property type="entry name" value="BCTRLSENSOR"/>
</dbReference>
<dbReference type="InterPro" id="IPR005467">
    <property type="entry name" value="His_kinase_dom"/>
</dbReference>
<evidence type="ECO:0000259" key="13">
    <source>
        <dbReference type="PROSITE" id="PS50109"/>
    </source>
</evidence>
<evidence type="ECO:0000256" key="11">
    <source>
        <dbReference type="SAM" id="Coils"/>
    </source>
</evidence>
<feature type="compositionally biased region" description="Low complexity" evidence="12">
    <location>
        <begin position="1337"/>
        <end position="1357"/>
    </location>
</feature>
<evidence type="ECO:0000256" key="9">
    <source>
        <dbReference type="PROSITE-ProRule" id="PRU00110"/>
    </source>
</evidence>
<feature type="domain" description="HPt" evidence="16">
    <location>
        <begin position="1186"/>
        <end position="1289"/>
    </location>
</feature>
<dbReference type="SUPFAM" id="SSF52172">
    <property type="entry name" value="CheY-like"/>
    <property type="match status" value="1"/>
</dbReference>
<dbReference type="PROSITE" id="PS50110">
    <property type="entry name" value="RESPONSE_REGULATORY"/>
    <property type="match status" value="1"/>
</dbReference>
<dbReference type="InterPro" id="IPR011006">
    <property type="entry name" value="CheY-like_superfamily"/>
</dbReference>
<evidence type="ECO:0000259" key="15">
    <source>
        <dbReference type="PROSITE" id="PS50851"/>
    </source>
</evidence>